<evidence type="ECO:0008006" key="3">
    <source>
        <dbReference type="Google" id="ProtNLM"/>
    </source>
</evidence>
<keyword evidence="2" id="KW-1185">Reference proteome</keyword>
<dbReference type="OrthoDB" id="9785445at2"/>
<protein>
    <recommendedName>
        <fullName evidence="3">Thioredoxin domain-containing protein</fullName>
    </recommendedName>
</protein>
<reference evidence="1 2" key="1">
    <citation type="submission" date="2019-07" db="EMBL/GenBank/DDBJ databases">
        <title>Luteimonas sp. YD-1 nov., isolated from acidic soil.</title>
        <authorList>
            <person name="Zhou J."/>
        </authorList>
    </citation>
    <scope>NUCLEOTIDE SEQUENCE [LARGE SCALE GENOMIC DNA]</scope>
    <source>
        <strain evidence="1 2">YD-1</strain>
    </source>
</reference>
<dbReference type="AlphaFoldDB" id="A0A5C5TZ27"/>
<name>A0A5C5TZ27_9GAMM</name>
<dbReference type="RefSeq" id="WP_146312980.1">
    <property type="nucleotide sequence ID" value="NZ_VOHE01000005.1"/>
</dbReference>
<dbReference type="EMBL" id="VOHE01000005">
    <property type="protein sequence ID" value="TWT18420.1"/>
    <property type="molecule type" value="Genomic_DNA"/>
</dbReference>
<dbReference type="InterPro" id="IPR036249">
    <property type="entry name" value="Thioredoxin-like_sf"/>
</dbReference>
<sequence length="189" mass="21125">MNAPIPPEQRARNRAMLVLIVVLFLGSALLAGALRLSGWRPEGTRNHGELLEPPVDLRERALLLGDGGRYEWRPAERTWRILVAPRPGCGESCVELSRNIDLVWQLFGHRADHVHILWVGEAPADAVRNAAWRGIARDPALVATLPRHDDPAGTPVYVVDPNGFVILRYPPGFDPGHLREDMARLLRLR</sequence>
<comment type="caution">
    <text evidence="1">The sequence shown here is derived from an EMBL/GenBank/DDBJ whole genome shotgun (WGS) entry which is preliminary data.</text>
</comment>
<evidence type="ECO:0000313" key="2">
    <source>
        <dbReference type="Proteomes" id="UP000315949"/>
    </source>
</evidence>
<evidence type="ECO:0000313" key="1">
    <source>
        <dbReference type="EMBL" id="TWT18420.1"/>
    </source>
</evidence>
<dbReference type="SUPFAM" id="SSF52833">
    <property type="entry name" value="Thioredoxin-like"/>
    <property type="match status" value="1"/>
</dbReference>
<gene>
    <name evidence="1" type="ORF">FQY79_11130</name>
</gene>
<organism evidence="1 2">
    <name type="scientific">Luteimonas wenzhouensis</name>
    <dbReference type="NCBI Taxonomy" id="2599615"/>
    <lineage>
        <taxon>Bacteria</taxon>
        <taxon>Pseudomonadati</taxon>
        <taxon>Pseudomonadota</taxon>
        <taxon>Gammaproteobacteria</taxon>
        <taxon>Lysobacterales</taxon>
        <taxon>Lysobacteraceae</taxon>
        <taxon>Luteimonas</taxon>
    </lineage>
</organism>
<proteinExistence type="predicted"/>
<dbReference type="Proteomes" id="UP000315949">
    <property type="component" value="Unassembled WGS sequence"/>
</dbReference>
<accession>A0A5C5TZ27</accession>